<organism evidence="1 2">
    <name type="scientific">Gymnopus androsaceus JB14</name>
    <dbReference type="NCBI Taxonomy" id="1447944"/>
    <lineage>
        <taxon>Eukaryota</taxon>
        <taxon>Fungi</taxon>
        <taxon>Dikarya</taxon>
        <taxon>Basidiomycota</taxon>
        <taxon>Agaricomycotina</taxon>
        <taxon>Agaricomycetes</taxon>
        <taxon>Agaricomycetidae</taxon>
        <taxon>Agaricales</taxon>
        <taxon>Marasmiineae</taxon>
        <taxon>Omphalotaceae</taxon>
        <taxon>Gymnopus</taxon>
    </lineage>
</organism>
<dbReference type="Proteomes" id="UP000799118">
    <property type="component" value="Unassembled WGS sequence"/>
</dbReference>
<name>A0A6A4HEY9_9AGAR</name>
<gene>
    <name evidence="1" type="ORF">BT96DRAFT_941234</name>
</gene>
<proteinExistence type="predicted"/>
<keyword evidence="2" id="KW-1185">Reference proteome</keyword>
<dbReference type="EMBL" id="ML769504">
    <property type="protein sequence ID" value="KAE9396989.1"/>
    <property type="molecule type" value="Genomic_DNA"/>
</dbReference>
<evidence type="ECO:0000313" key="1">
    <source>
        <dbReference type="EMBL" id="KAE9396989.1"/>
    </source>
</evidence>
<evidence type="ECO:0000313" key="2">
    <source>
        <dbReference type="Proteomes" id="UP000799118"/>
    </source>
</evidence>
<accession>A0A6A4HEY9</accession>
<reference evidence="1" key="1">
    <citation type="journal article" date="2019" name="Environ. Microbiol.">
        <title>Fungal ecological strategies reflected in gene transcription - a case study of two litter decomposers.</title>
        <authorList>
            <person name="Barbi F."/>
            <person name="Kohler A."/>
            <person name="Barry K."/>
            <person name="Baskaran P."/>
            <person name="Daum C."/>
            <person name="Fauchery L."/>
            <person name="Ihrmark K."/>
            <person name="Kuo A."/>
            <person name="LaButti K."/>
            <person name="Lipzen A."/>
            <person name="Morin E."/>
            <person name="Grigoriev I.V."/>
            <person name="Henrissat B."/>
            <person name="Lindahl B."/>
            <person name="Martin F."/>
        </authorList>
    </citation>
    <scope>NUCLEOTIDE SEQUENCE</scope>
    <source>
        <strain evidence="1">JB14</strain>
    </source>
</reference>
<dbReference type="AlphaFoldDB" id="A0A6A4HEY9"/>
<sequence>MSQPSPILLLTVSWPIQDGFNQTKAENVTFLEAVHATIMFAQALNEAKSNNLVNLTMTERECSSYTHGGFGSMLLYSIPRYIHSCEFTEQGEPAMEDEVQDVFPGSAKILLSRPTVDPLSSSSITATIDPSTHCSSTATREGAYVSCATTSMLPYPFG</sequence>
<protein>
    <submittedName>
        <fullName evidence="1">Uncharacterized protein</fullName>
    </submittedName>
</protein>